<accession>A0A7S2KI79</accession>
<organism evidence="1">
    <name type="scientific">Bigelowiella natans</name>
    <name type="common">Pedinomonas minutissima</name>
    <name type="synonym">Chlorarachnion sp. (strain CCMP621)</name>
    <dbReference type="NCBI Taxonomy" id="227086"/>
    <lineage>
        <taxon>Eukaryota</taxon>
        <taxon>Sar</taxon>
        <taxon>Rhizaria</taxon>
        <taxon>Cercozoa</taxon>
        <taxon>Chlorarachniophyceae</taxon>
        <taxon>Bigelowiella</taxon>
    </lineage>
</organism>
<reference evidence="1" key="1">
    <citation type="submission" date="2021-01" db="EMBL/GenBank/DDBJ databases">
        <authorList>
            <person name="Corre E."/>
            <person name="Pelletier E."/>
            <person name="Niang G."/>
            <person name="Scheremetjew M."/>
            <person name="Finn R."/>
            <person name="Kale V."/>
            <person name="Holt S."/>
            <person name="Cochrane G."/>
            <person name="Meng A."/>
            <person name="Brown T."/>
            <person name="Cohen L."/>
        </authorList>
    </citation>
    <scope>NUCLEOTIDE SEQUENCE</scope>
    <source>
        <strain evidence="1">CCMP1258.1</strain>
    </source>
</reference>
<gene>
    <name evidence="1" type="ORF">BIGN1055_LOCUS486</name>
</gene>
<name>A0A7S2KI79_BIGNA</name>
<dbReference type="EMBL" id="HBHA01000740">
    <property type="protein sequence ID" value="CAD9577764.1"/>
    <property type="molecule type" value="Transcribed_RNA"/>
</dbReference>
<evidence type="ECO:0000313" key="1">
    <source>
        <dbReference type="EMBL" id="CAD9577764.1"/>
    </source>
</evidence>
<proteinExistence type="predicted"/>
<protein>
    <submittedName>
        <fullName evidence="1">Uncharacterized protein</fullName>
    </submittedName>
</protein>
<sequence length="126" mass="14509">MSNTFDHSSQKFCGWHSRAPTDTFKEFDKQTKGLITVVASSSLRKKSVPQTRASFKVSLSSLSLHKNSISSLWRRECQLYVCTCVLFCVKPDIWRADVPHSDFRDKDSVHQHLREEEYSTPIVSSR</sequence>
<dbReference type="AlphaFoldDB" id="A0A7S2KI79"/>